<evidence type="ECO:0000313" key="2">
    <source>
        <dbReference type="EMBL" id="HIK00177.1"/>
    </source>
</evidence>
<protein>
    <submittedName>
        <fullName evidence="2">Uncharacterized protein</fullName>
    </submittedName>
</protein>
<feature type="transmembrane region" description="Helical" evidence="1">
    <location>
        <begin position="30"/>
        <end position="49"/>
    </location>
</feature>
<keyword evidence="1" id="KW-1133">Transmembrane helix</keyword>
<keyword evidence="1" id="KW-0472">Membrane</keyword>
<comment type="caution">
    <text evidence="2">The sequence shown here is derived from an EMBL/GenBank/DDBJ whole genome shotgun (WGS) entry which is preliminary data.</text>
</comment>
<evidence type="ECO:0000313" key="3">
    <source>
        <dbReference type="Proteomes" id="UP000646946"/>
    </source>
</evidence>
<keyword evidence="3" id="KW-1185">Reference proteome</keyword>
<dbReference type="Proteomes" id="UP000646946">
    <property type="component" value="Unassembled WGS sequence"/>
</dbReference>
<keyword evidence="1" id="KW-0812">Transmembrane</keyword>
<proteinExistence type="predicted"/>
<sequence>MRIKKYLAIFLVQGVLLGYMAIQSKMATRAMLVVPVLLAFQLALLLFLVDFEKLRAYTWKTAKENLDLKLIDGKEKKKQIKEMLKIGAINVN</sequence>
<reference evidence="2 3" key="1">
    <citation type="journal article" name="Nat. Commun.">
        <title>Undinarchaeota illuminate DPANN phylogeny and the impact of gene transfer on archaeal evolution.</title>
        <authorList>
            <person name="Dombrowski N."/>
            <person name="Williams T.A."/>
            <person name="Sun J."/>
            <person name="Woodcroft B.J."/>
            <person name="Lee J.H."/>
            <person name="Minh B.Q."/>
            <person name="Rinke C."/>
            <person name="Spang A."/>
        </authorList>
    </citation>
    <scope>NUCLEOTIDE SEQUENCE [LARGE SCALE GENOMIC DNA]</scope>
    <source>
        <strain evidence="2">MAG_bin1129</strain>
    </source>
</reference>
<dbReference type="AlphaFoldDB" id="A0A832V383"/>
<feature type="transmembrane region" description="Helical" evidence="1">
    <location>
        <begin position="7"/>
        <end position="24"/>
    </location>
</feature>
<name>A0A832V383_9ARCH</name>
<accession>A0A832V383</accession>
<evidence type="ECO:0000256" key="1">
    <source>
        <dbReference type="SAM" id="Phobius"/>
    </source>
</evidence>
<organism evidence="2 3">
    <name type="scientific">Candidatus Naiadarchaeum limnaeum</name>
    <dbReference type="NCBI Taxonomy" id="2756139"/>
    <lineage>
        <taxon>Archaea</taxon>
        <taxon>Candidatus Undinarchaeota</taxon>
        <taxon>Candidatus Undinarchaeia</taxon>
        <taxon>Candidatus Naiadarchaeales</taxon>
        <taxon>Candidatus Naiadarchaeaceae</taxon>
        <taxon>Candidatus Naiadarchaeum</taxon>
    </lineage>
</organism>
<gene>
    <name evidence="2" type="ORF">H1016_01410</name>
</gene>
<dbReference type="EMBL" id="DVAB01000014">
    <property type="protein sequence ID" value="HIK00177.1"/>
    <property type="molecule type" value="Genomic_DNA"/>
</dbReference>